<organism evidence="1 2">
    <name type="scientific">Cannabis sativa</name>
    <name type="common">Hemp</name>
    <name type="synonym">Marijuana</name>
    <dbReference type="NCBI Taxonomy" id="3483"/>
    <lineage>
        <taxon>Eukaryota</taxon>
        <taxon>Viridiplantae</taxon>
        <taxon>Streptophyta</taxon>
        <taxon>Embryophyta</taxon>
        <taxon>Tracheophyta</taxon>
        <taxon>Spermatophyta</taxon>
        <taxon>Magnoliopsida</taxon>
        <taxon>eudicotyledons</taxon>
        <taxon>Gunneridae</taxon>
        <taxon>Pentapetalae</taxon>
        <taxon>rosids</taxon>
        <taxon>fabids</taxon>
        <taxon>Rosales</taxon>
        <taxon>Cannabaceae</taxon>
        <taxon>Cannabis</taxon>
    </lineage>
</organism>
<dbReference type="PANTHER" id="PTHR33374">
    <property type="entry name" value="ARABINOGALACTAN PROTEIN 20"/>
    <property type="match status" value="1"/>
</dbReference>
<dbReference type="AlphaFoldDB" id="A0A7J6FH92"/>
<name>A0A7J6FH92_CANSA</name>
<gene>
    <name evidence="1" type="ORF">F8388_015811</name>
</gene>
<dbReference type="Proteomes" id="UP000525078">
    <property type="component" value="Unassembled WGS sequence"/>
</dbReference>
<dbReference type="Pfam" id="PF06376">
    <property type="entry name" value="AGP"/>
    <property type="match status" value="1"/>
</dbReference>
<dbReference type="EMBL" id="JAATIP010000120">
    <property type="protein sequence ID" value="KAF4370015.1"/>
    <property type="molecule type" value="Genomic_DNA"/>
</dbReference>
<protein>
    <submittedName>
        <fullName evidence="1">Uncharacterized protein</fullName>
    </submittedName>
</protein>
<proteinExistence type="predicted"/>
<sequence>MSYFICINDHLHGACWLVLLSNDDEEDDNDKNNDNGDCGERVCSGGCFSIFDYYGSIVYSDSAPAPTSDRATIDEGIACLMMLVALVLTYLIH</sequence>
<dbReference type="InterPro" id="IPR009424">
    <property type="entry name" value="AGP16/20/22/41"/>
</dbReference>
<evidence type="ECO:0000313" key="1">
    <source>
        <dbReference type="EMBL" id="KAF4370015.1"/>
    </source>
</evidence>
<evidence type="ECO:0000313" key="2">
    <source>
        <dbReference type="Proteomes" id="UP000525078"/>
    </source>
</evidence>
<reference evidence="1 2" key="1">
    <citation type="journal article" date="2020" name="bioRxiv">
        <title>Sequence and annotation of 42 cannabis genomes reveals extensive copy number variation in cannabinoid synthesis and pathogen resistance genes.</title>
        <authorList>
            <person name="Mckernan K.J."/>
            <person name="Helbert Y."/>
            <person name="Kane L.T."/>
            <person name="Ebling H."/>
            <person name="Zhang L."/>
            <person name="Liu B."/>
            <person name="Eaton Z."/>
            <person name="Mclaughlin S."/>
            <person name="Kingan S."/>
            <person name="Baybayan P."/>
            <person name="Concepcion G."/>
            <person name="Jordan M."/>
            <person name="Riva A."/>
            <person name="Barbazuk W."/>
            <person name="Harkins T."/>
        </authorList>
    </citation>
    <scope>NUCLEOTIDE SEQUENCE [LARGE SCALE GENOMIC DNA]</scope>
    <source>
        <strain evidence="2">cv. Jamaican Lion 4</strain>
        <tissue evidence="1">Leaf</tissue>
    </source>
</reference>
<accession>A0A7J6FH92</accession>
<comment type="caution">
    <text evidence="1">The sequence shown here is derived from an EMBL/GenBank/DDBJ whole genome shotgun (WGS) entry which is preliminary data.</text>
</comment>